<sequence>TNYSTVIAIALGLSGRNYLHLWNYIDTLKYLNKKQSELIYETLKWTVLFDYLDSNNFSKNILHITDSNTKKGISLSQLNYHNKKENNNFLKVFIIY</sequence>
<feature type="non-terminal residue" evidence="1">
    <location>
        <position position="1"/>
    </location>
</feature>
<reference evidence="2" key="1">
    <citation type="submission" date="2006-09" db="EMBL/GenBank/DDBJ databases">
        <title>Annotation of Plasmodium falciparum Dd2.</title>
        <authorList>
            <consortium name="The Broad Institute Genome Sequencing Platform"/>
            <person name="Volkman S.K."/>
            <person name="Neafsey D.E."/>
            <person name="Dash A.P."/>
            <person name="Chitnis C.E."/>
            <person name="Hartl D.L."/>
            <person name="Young S.K."/>
            <person name="Zeng Q."/>
            <person name="Koehrsen M."/>
            <person name="Alvarado L."/>
            <person name="Berlin A."/>
            <person name="Borenstein D."/>
            <person name="Chapman S.B."/>
            <person name="Chen Z."/>
            <person name="Engels R."/>
            <person name="Freedman E."/>
            <person name="Gellesch M."/>
            <person name="Goldberg J."/>
            <person name="Griggs A."/>
            <person name="Gujja S."/>
            <person name="Heilman E.R."/>
            <person name="Heiman D.I."/>
            <person name="Howarth C."/>
            <person name="Jen D."/>
            <person name="Larson L."/>
            <person name="Mehta T."/>
            <person name="Neiman D."/>
            <person name="Park D."/>
            <person name="Pearson M."/>
            <person name="Roberts A."/>
            <person name="Saif S."/>
            <person name="Shea T."/>
            <person name="Shenoy N."/>
            <person name="Sisk P."/>
            <person name="Stolte C."/>
            <person name="Sykes S."/>
            <person name="Walk T."/>
            <person name="White J."/>
            <person name="Yandava C."/>
            <person name="Haas B."/>
            <person name="Henn M.R."/>
            <person name="Nusbaum C."/>
            <person name="Birren B."/>
        </authorList>
    </citation>
    <scope>NUCLEOTIDE SEQUENCE [LARGE SCALE GENOMIC DNA]</scope>
</reference>
<gene>
    <name evidence="1" type="ORF">PFDG_04918</name>
</gene>
<protein>
    <submittedName>
        <fullName evidence="1">Uncharacterized protein</fullName>
    </submittedName>
</protein>
<name>A0A0L7M924_PLAF4</name>
<proteinExistence type="predicted"/>
<organism evidence="1 2">
    <name type="scientific">Plasmodium falciparum (isolate Dd2)</name>
    <dbReference type="NCBI Taxonomy" id="57267"/>
    <lineage>
        <taxon>Eukaryota</taxon>
        <taxon>Sar</taxon>
        <taxon>Alveolata</taxon>
        <taxon>Apicomplexa</taxon>
        <taxon>Aconoidasida</taxon>
        <taxon>Haemosporida</taxon>
        <taxon>Plasmodiidae</taxon>
        <taxon>Plasmodium</taxon>
        <taxon>Plasmodium (Laverania)</taxon>
    </lineage>
</organism>
<dbReference type="Proteomes" id="UP000054282">
    <property type="component" value="Unassembled WGS sequence"/>
</dbReference>
<evidence type="ECO:0000313" key="2">
    <source>
        <dbReference type="Proteomes" id="UP000054282"/>
    </source>
</evidence>
<dbReference type="EMBL" id="GG702308">
    <property type="protein sequence ID" value="KOB89369.1"/>
    <property type="molecule type" value="Genomic_DNA"/>
</dbReference>
<dbReference type="AlphaFoldDB" id="A0A0L7M924"/>
<reference evidence="2" key="2">
    <citation type="submission" date="2006-09" db="EMBL/GenBank/DDBJ databases">
        <title>The genome sequence of Plasmodium falciparum Dd2.</title>
        <authorList>
            <consortium name="The Broad Institute Genome Sequencing Platform"/>
            <person name="Birren B."/>
            <person name="Lander E."/>
            <person name="Galagan J."/>
            <person name="Nusbaum C."/>
            <person name="Devon K."/>
            <person name="Henn M."/>
            <person name="Jaffe D."/>
            <person name="Butler J."/>
            <person name="Alvarez P."/>
            <person name="Gnerre S."/>
            <person name="Grabherr M."/>
            <person name="Kleber M."/>
            <person name="Mauceli E."/>
            <person name="Brockman W."/>
            <person name="MacCallum I.A."/>
            <person name="Rounsley S."/>
            <person name="Young S."/>
            <person name="LaButti K."/>
            <person name="Pushparaj V."/>
            <person name="DeCaprio D."/>
            <person name="Crawford M."/>
            <person name="Koehrsen M."/>
            <person name="Engels R."/>
            <person name="Montgomery P."/>
            <person name="Pearson M."/>
            <person name="Howarth C."/>
            <person name="Larson L."/>
            <person name="Luoma S."/>
            <person name="White J."/>
            <person name="Kodira C."/>
            <person name="Zeng Q."/>
            <person name="O'Leary S."/>
            <person name="Yandava C."/>
            <person name="Alvarado L."/>
            <person name="Wirth D."/>
            <person name="Volkman S."/>
            <person name="Hartl D."/>
        </authorList>
    </citation>
    <scope>NUCLEOTIDE SEQUENCE [LARGE SCALE GENOMIC DNA]</scope>
</reference>
<dbReference type="KEGG" id="pfd:PFDG_04918"/>
<evidence type="ECO:0000313" key="1">
    <source>
        <dbReference type="EMBL" id="KOB89369.1"/>
    </source>
</evidence>
<accession>A0A0L7M924</accession>